<dbReference type="Gene3D" id="1.10.1520.10">
    <property type="entry name" value="Ribonuclease III domain"/>
    <property type="match status" value="1"/>
</dbReference>
<dbReference type="GO" id="GO:0006364">
    <property type="term" value="P:rRNA processing"/>
    <property type="evidence" value="ECO:0007669"/>
    <property type="project" value="TreeGrafter"/>
</dbReference>
<dbReference type="InterPro" id="IPR036389">
    <property type="entry name" value="RNase_III_sf"/>
</dbReference>
<dbReference type="GO" id="GO:0004525">
    <property type="term" value="F:ribonuclease III activity"/>
    <property type="evidence" value="ECO:0007669"/>
    <property type="project" value="InterPro"/>
</dbReference>
<dbReference type="InParanoid" id="A0A317XH95"/>
<feature type="region of interest" description="Disordered" evidence="2">
    <location>
        <begin position="123"/>
        <end position="170"/>
    </location>
</feature>
<dbReference type="GO" id="GO:0005654">
    <property type="term" value="C:nucleoplasm"/>
    <property type="evidence" value="ECO:0007669"/>
    <property type="project" value="TreeGrafter"/>
</dbReference>
<dbReference type="SMART" id="SM00535">
    <property type="entry name" value="RIBOc"/>
    <property type="match status" value="1"/>
</dbReference>
<gene>
    <name evidence="4" type="ORF">BCV70DRAFT_213506</name>
</gene>
<dbReference type="PANTHER" id="PTHR11207">
    <property type="entry name" value="RIBONUCLEASE III"/>
    <property type="match status" value="1"/>
</dbReference>
<dbReference type="GO" id="GO:0006369">
    <property type="term" value="P:termination of RNA polymerase II transcription"/>
    <property type="evidence" value="ECO:0007669"/>
    <property type="project" value="TreeGrafter"/>
</dbReference>
<evidence type="ECO:0000259" key="3">
    <source>
        <dbReference type="PROSITE" id="PS50142"/>
    </source>
</evidence>
<dbReference type="Pfam" id="PF00636">
    <property type="entry name" value="Ribonuclease_3"/>
    <property type="match status" value="1"/>
</dbReference>
<evidence type="ECO:0000256" key="1">
    <source>
        <dbReference type="ARBA" id="ARBA00022884"/>
    </source>
</evidence>
<feature type="compositionally biased region" description="Polar residues" evidence="2">
    <location>
        <begin position="39"/>
        <end position="56"/>
    </location>
</feature>
<dbReference type="PROSITE" id="PS50142">
    <property type="entry name" value="RNASE_3_2"/>
    <property type="match status" value="1"/>
</dbReference>
<keyword evidence="5" id="KW-1185">Reference proteome</keyword>
<dbReference type="EMBL" id="KZ819204">
    <property type="protein sequence ID" value="PWY97643.1"/>
    <property type="molecule type" value="Genomic_DNA"/>
</dbReference>
<organism evidence="4 5">
    <name type="scientific">Testicularia cyperi</name>
    <dbReference type="NCBI Taxonomy" id="1882483"/>
    <lineage>
        <taxon>Eukaryota</taxon>
        <taxon>Fungi</taxon>
        <taxon>Dikarya</taxon>
        <taxon>Basidiomycota</taxon>
        <taxon>Ustilaginomycotina</taxon>
        <taxon>Ustilaginomycetes</taxon>
        <taxon>Ustilaginales</taxon>
        <taxon>Anthracoideaceae</taxon>
        <taxon>Testicularia</taxon>
    </lineage>
</organism>
<feature type="compositionally biased region" description="Basic and acidic residues" evidence="2">
    <location>
        <begin position="72"/>
        <end position="99"/>
    </location>
</feature>
<dbReference type="AlphaFoldDB" id="A0A317XH95"/>
<dbReference type="STRING" id="1882483.A0A317XH95"/>
<feature type="compositionally biased region" description="Low complexity" evidence="2">
    <location>
        <begin position="133"/>
        <end position="142"/>
    </location>
</feature>
<protein>
    <recommendedName>
        <fullName evidence="3">RNase III domain-containing protein</fullName>
    </recommendedName>
</protein>
<dbReference type="PANTHER" id="PTHR11207:SF0">
    <property type="entry name" value="RIBONUCLEASE 3"/>
    <property type="match status" value="1"/>
</dbReference>
<dbReference type="SUPFAM" id="SSF69065">
    <property type="entry name" value="RNase III domain-like"/>
    <property type="match status" value="1"/>
</dbReference>
<dbReference type="CDD" id="cd00593">
    <property type="entry name" value="RIBOc"/>
    <property type="match status" value="1"/>
</dbReference>
<feature type="compositionally biased region" description="Polar residues" evidence="2">
    <location>
        <begin position="7"/>
        <end position="19"/>
    </location>
</feature>
<keyword evidence="1" id="KW-0694">RNA-binding</keyword>
<evidence type="ECO:0000256" key="2">
    <source>
        <dbReference type="SAM" id="MobiDB-lite"/>
    </source>
</evidence>
<dbReference type="Proteomes" id="UP000246740">
    <property type="component" value="Unassembled WGS sequence"/>
</dbReference>
<evidence type="ECO:0000313" key="5">
    <source>
        <dbReference type="Proteomes" id="UP000246740"/>
    </source>
</evidence>
<feature type="compositionally biased region" description="Basic and acidic residues" evidence="2">
    <location>
        <begin position="602"/>
        <end position="618"/>
    </location>
</feature>
<feature type="region of interest" description="Disordered" evidence="2">
    <location>
        <begin position="1"/>
        <end position="100"/>
    </location>
</feature>
<sequence length="627" mass="70005">MHCTTYEHLSTSDDQTASTKLGKRARKALKAQQRKDEAQSNATPESSVPHQPSGQQALPRPGAGLAQSSILKVRDVIPERTDQHRDTSNAEPNDNRIEATKGFSGSMFRDHIASLLSGFGGAASKVPDEQPDAHAAGRNASGAGSGAVDPGPSKDAGSTGTVPLTKSERMESQARVIFQAIREARERGMVDEDESFFYPYPEGVPPKDVDGRDSVWLNLGPDPEAWGKDIPSVQDRWLEALSLSLTKEIVVSDRPDAQANLNHIGEESSQEERDEQEAEFRDLVEDFDLEDHERLEQLGDSIVNMSSRLLAYEQYPDVNEGALTRISNYPTQNNFLALLFQECGLASRRNELRTELRSRNPEYTVDIDEGESATPGKSPRVSKRTIQRGANKASESDESDASRLPLLIKSNADMFEAYAAAVFLSHGRDFGVVHAWLSELFRPFQDQAYRFMVQRSEALSKHYAIKTVSDVKGTTTSRVSPGQMGFGSSNAYATNSGITAPLSDIFPSFVGSDKRTSSGNGLYHSEPFIVDEFLTVAARARRQREARMREKLRRQDQEELMNMGWFRKGFLNLQTGFRQYVLGKDIALEKEQELKRRIAAERGRTEREIQRMKTKERIQPLLPKYQK</sequence>
<evidence type="ECO:0000313" key="4">
    <source>
        <dbReference type="EMBL" id="PWY97643.1"/>
    </source>
</evidence>
<dbReference type="GO" id="GO:0034475">
    <property type="term" value="P:U4 snRNA 3'-end processing"/>
    <property type="evidence" value="ECO:0007669"/>
    <property type="project" value="TreeGrafter"/>
</dbReference>
<dbReference type="OrthoDB" id="2392202at2759"/>
<proteinExistence type="predicted"/>
<dbReference type="InterPro" id="IPR000999">
    <property type="entry name" value="RNase_III_dom"/>
</dbReference>
<accession>A0A317XH95</accession>
<feature type="domain" description="RNase III" evidence="3">
    <location>
        <begin position="291"/>
        <end position="427"/>
    </location>
</feature>
<feature type="region of interest" description="Disordered" evidence="2">
    <location>
        <begin position="363"/>
        <end position="401"/>
    </location>
</feature>
<name>A0A317XH95_9BASI</name>
<feature type="region of interest" description="Disordered" evidence="2">
    <location>
        <begin position="602"/>
        <end position="627"/>
    </location>
</feature>
<dbReference type="GO" id="GO:0003723">
    <property type="term" value="F:RNA binding"/>
    <property type="evidence" value="ECO:0007669"/>
    <property type="project" value="UniProtKB-KW"/>
</dbReference>
<reference evidence="4 5" key="1">
    <citation type="journal article" date="2018" name="Mol. Biol. Evol.">
        <title>Broad Genomic Sampling Reveals a Smut Pathogenic Ancestry of the Fungal Clade Ustilaginomycotina.</title>
        <authorList>
            <person name="Kijpornyongpan T."/>
            <person name="Mondo S.J."/>
            <person name="Barry K."/>
            <person name="Sandor L."/>
            <person name="Lee J."/>
            <person name="Lipzen A."/>
            <person name="Pangilinan J."/>
            <person name="LaButti K."/>
            <person name="Hainaut M."/>
            <person name="Henrissat B."/>
            <person name="Grigoriev I.V."/>
            <person name="Spatafora J.W."/>
            <person name="Aime M.C."/>
        </authorList>
    </citation>
    <scope>NUCLEOTIDE SEQUENCE [LARGE SCALE GENOMIC DNA]</scope>
    <source>
        <strain evidence="4 5">MCA 3645</strain>
    </source>
</reference>